<dbReference type="Gene3D" id="3.20.20.100">
    <property type="entry name" value="NADP-dependent oxidoreductase domain"/>
    <property type="match status" value="1"/>
</dbReference>
<dbReference type="Pfam" id="PF00248">
    <property type="entry name" value="Aldo_ket_red"/>
    <property type="match status" value="1"/>
</dbReference>
<organism evidence="2">
    <name type="scientific">marine metagenome</name>
    <dbReference type="NCBI Taxonomy" id="408172"/>
    <lineage>
        <taxon>unclassified sequences</taxon>
        <taxon>metagenomes</taxon>
        <taxon>ecological metagenomes</taxon>
    </lineage>
</organism>
<dbReference type="SUPFAM" id="SSF51430">
    <property type="entry name" value="NAD(P)-linked oxidoreductase"/>
    <property type="match status" value="1"/>
</dbReference>
<dbReference type="PANTHER" id="PTHR43312">
    <property type="entry name" value="D-THREO-ALDOSE 1-DEHYDROGENASE"/>
    <property type="match status" value="1"/>
</dbReference>
<dbReference type="AlphaFoldDB" id="A0A383BJT3"/>
<protein>
    <recommendedName>
        <fullName evidence="1">NADP-dependent oxidoreductase domain-containing protein</fullName>
    </recommendedName>
</protein>
<name>A0A383BJT3_9ZZZZ</name>
<dbReference type="InterPro" id="IPR053135">
    <property type="entry name" value="AKR2_Oxidoreductase"/>
</dbReference>
<reference evidence="2" key="1">
    <citation type="submission" date="2018-05" db="EMBL/GenBank/DDBJ databases">
        <authorList>
            <person name="Lanie J.A."/>
            <person name="Ng W.-L."/>
            <person name="Kazmierczak K.M."/>
            <person name="Andrzejewski T.M."/>
            <person name="Davidsen T.M."/>
            <person name="Wayne K.J."/>
            <person name="Tettelin H."/>
            <person name="Glass J.I."/>
            <person name="Rusch D."/>
            <person name="Podicherti R."/>
            <person name="Tsui H.-C.T."/>
            <person name="Winkler M.E."/>
        </authorList>
    </citation>
    <scope>NUCLEOTIDE SEQUENCE</scope>
</reference>
<dbReference type="InterPro" id="IPR036812">
    <property type="entry name" value="NAD(P)_OxRdtase_dom_sf"/>
</dbReference>
<feature type="domain" description="NADP-dependent oxidoreductase" evidence="1">
    <location>
        <begin position="49"/>
        <end position="235"/>
    </location>
</feature>
<evidence type="ECO:0000259" key="1">
    <source>
        <dbReference type="Pfam" id="PF00248"/>
    </source>
</evidence>
<proteinExistence type="predicted"/>
<dbReference type="InterPro" id="IPR023210">
    <property type="entry name" value="NADP_OxRdtase_dom"/>
</dbReference>
<sequence>MGTGNSVWDIFEETSVRYRELGAPGRPGLRVSEIGLGTREIGGTIWLEVGGKQLPHGFGISDDDESMQLIARARRLGVNFVLTSPAHGAGHGQDVVWRAIARDRDYWVVGAMGGIEVEDGMLRRDFSYESLVSGLDLSIERLKSYDVDIFMLQNPTQEELEDGGCLEALAEVARTGKAGFVGVDISGSDAKLSALLDAGLNVIGVRYNVFEAEEAETFARARSLGIGIVAQEVLA</sequence>
<dbReference type="PANTHER" id="PTHR43312:SF1">
    <property type="entry name" value="NADP-DEPENDENT OXIDOREDUCTASE DOMAIN-CONTAINING PROTEIN"/>
    <property type="match status" value="1"/>
</dbReference>
<gene>
    <name evidence="2" type="ORF">METZ01_LOCUS472479</name>
</gene>
<dbReference type="EMBL" id="UINC01200648">
    <property type="protein sequence ID" value="SVE19625.1"/>
    <property type="molecule type" value="Genomic_DNA"/>
</dbReference>
<feature type="non-terminal residue" evidence="2">
    <location>
        <position position="235"/>
    </location>
</feature>
<evidence type="ECO:0000313" key="2">
    <source>
        <dbReference type="EMBL" id="SVE19625.1"/>
    </source>
</evidence>
<accession>A0A383BJT3</accession>